<feature type="coiled-coil region" evidence="1">
    <location>
        <begin position="115"/>
        <end position="273"/>
    </location>
</feature>
<evidence type="ECO:0000256" key="2">
    <source>
        <dbReference type="SAM" id="MobiDB-lite"/>
    </source>
</evidence>
<evidence type="ECO:0000259" key="3">
    <source>
        <dbReference type="Pfam" id="PF11740"/>
    </source>
</evidence>
<sequence length="359" mass="39373">MTLESDIEAARERAPDTQALYREVCALLFFRYGETPTANRLYQLVRKGSMSAPAKALRDFWVEVRDKTRVDVGRPDLPPEVAAAAGELAAQLWRLSSDAATAALDVFRQDADAQIAASREQMREREIQCQRAEDRAAQVAEDAAAARTQVTALETRLVELQTANEMLTAQLTASKDEIAAGTAALADARRDFANELAKLRRSHEQNEQRLAATEKRALLEIESERAATQRLRKELQASQERAATLETGYRAERDALRDELAVSKAELAASNARHAATGAQLMEKLAEKEALLAERTIAADQLRQRVETMSQQIAAAQTAQASARPARRAREKTSAQSRAAATFSGGPFVRRATTAKKSG</sequence>
<dbReference type="Proteomes" id="UP000583127">
    <property type="component" value="Unassembled WGS sequence"/>
</dbReference>
<proteinExistence type="predicted"/>
<evidence type="ECO:0000313" key="5">
    <source>
        <dbReference type="Proteomes" id="UP000583127"/>
    </source>
</evidence>
<gene>
    <name evidence="4" type="ORF">HHL14_10220</name>
</gene>
<keyword evidence="5" id="KW-1185">Reference proteome</keyword>
<evidence type="ECO:0000256" key="1">
    <source>
        <dbReference type="SAM" id="Coils"/>
    </source>
</evidence>
<keyword evidence="1" id="KW-0175">Coiled coil</keyword>
<dbReference type="AlphaFoldDB" id="A0A7X9ZWI6"/>
<dbReference type="InterPro" id="IPR021104">
    <property type="entry name" value="KfrA_DNA-bd_N"/>
</dbReference>
<dbReference type="EMBL" id="JABBFZ010000004">
    <property type="protein sequence ID" value="NML31209.1"/>
    <property type="molecule type" value="Genomic_DNA"/>
</dbReference>
<reference evidence="4 5" key="1">
    <citation type="submission" date="2020-04" db="EMBL/GenBank/DDBJ databases">
        <title>Paraburkholderia sp. G-4-1-8 isolated from soil.</title>
        <authorList>
            <person name="Dahal R.H."/>
        </authorList>
    </citation>
    <scope>NUCLEOTIDE SEQUENCE [LARGE SCALE GENOMIC DNA]</scope>
    <source>
        <strain evidence="4 5">G-4-1-8</strain>
    </source>
</reference>
<organism evidence="4 5">
    <name type="scientific">Paraburkholderia antibiotica</name>
    <dbReference type="NCBI Taxonomy" id="2728839"/>
    <lineage>
        <taxon>Bacteria</taxon>
        <taxon>Pseudomonadati</taxon>
        <taxon>Pseudomonadota</taxon>
        <taxon>Betaproteobacteria</taxon>
        <taxon>Burkholderiales</taxon>
        <taxon>Burkholderiaceae</taxon>
        <taxon>Paraburkholderia</taxon>
    </lineage>
</organism>
<dbReference type="RefSeq" id="WP_169497479.1">
    <property type="nucleotide sequence ID" value="NZ_JABBFZ010000004.1"/>
</dbReference>
<comment type="caution">
    <text evidence="4">The sequence shown here is derived from an EMBL/GenBank/DDBJ whole genome shotgun (WGS) entry which is preliminary data.</text>
</comment>
<dbReference type="Pfam" id="PF11740">
    <property type="entry name" value="KfrA_N"/>
    <property type="match status" value="1"/>
</dbReference>
<feature type="domain" description="KfrA N-terminal DNA-binding" evidence="3">
    <location>
        <begin position="25"/>
        <end position="134"/>
    </location>
</feature>
<feature type="region of interest" description="Disordered" evidence="2">
    <location>
        <begin position="316"/>
        <end position="359"/>
    </location>
</feature>
<accession>A0A7X9ZWI6</accession>
<protein>
    <recommendedName>
        <fullName evidence="3">KfrA N-terminal DNA-binding domain-containing protein</fullName>
    </recommendedName>
</protein>
<name>A0A7X9ZWI6_9BURK</name>
<evidence type="ECO:0000313" key="4">
    <source>
        <dbReference type="EMBL" id="NML31209.1"/>
    </source>
</evidence>